<accession>A0A919H168</accession>
<dbReference type="AlphaFoldDB" id="A0A919H168"/>
<protein>
    <submittedName>
        <fullName evidence="1">Uncharacterized protein</fullName>
    </submittedName>
</protein>
<sequence>MAIDSIAPSQYVTLPGTWGSTAEGIHNIFEACAAQPTCKDRYPDLPGMLTEQVRKLEAP</sequence>
<evidence type="ECO:0000313" key="2">
    <source>
        <dbReference type="Proteomes" id="UP000600026"/>
    </source>
</evidence>
<dbReference type="RefSeq" id="WP_031140318.1">
    <property type="nucleotide sequence ID" value="NZ_BNEE01000006.1"/>
</dbReference>
<name>A0A919H168_9ACTN</name>
<evidence type="ECO:0000313" key="1">
    <source>
        <dbReference type="EMBL" id="GHI85509.1"/>
    </source>
</evidence>
<dbReference type="Proteomes" id="UP000600026">
    <property type="component" value="Unassembled WGS sequence"/>
</dbReference>
<keyword evidence="2" id="KW-1185">Reference proteome</keyword>
<proteinExistence type="predicted"/>
<gene>
    <name evidence="1" type="ORF">Sxan_28730</name>
</gene>
<comment type="caution">
    <text evidence="1">The sequence shown here is derived from an EMBL/GenBank/DDBJ whole genome shotgun (WGS) entry which is preliminary data.</text>
</comment>
<dbReference type="EMBL" id="BNEE01000006">
    <property type="protein sequence ID" value="GHI85509.1"/>
    <property type="molecule type" value="Genomic_DNA"/>
</dbReference>
<organism evidence="1 2">
    <name type="scientific">Streptomyces xanthophaeus</name>
    <dbReference type="NCBI Taxonomy" id="67385"/>
    <lineage>
        <taxon>Bacteria</taxon>
        <taxon>Bacillati</taxon>
        <taxon>Actinomycetota</taxon>
        <taxon>Actinomycetes</taxon>
        <taxon>Kitasatosporales</taxon>
        <taxon>Streptomycetaceae</taxon>
        <taxon>Streptomyces</taxon>
    </lineage>
</organism>
<reference evidence="1" key="1">
    <citation type="submission" date="2020-09" db="EMBL/GenBank/DDBJ databases">
        <title>Whole genome shotgun sequence of Streptomyces xanthophaeus NBRC 12829.</title>
        <authorList>
            <person name="Komaki H."/>
            <person name="Tamura T."/>
        </authorList>
    </citation>
    <scope>NUCLEOTIDE SEQUENCE</scope>
    <source>
        <strain evidence="1">NBRC 12829</strain>
    </source>
</reference>